<dbReference type="PANTHER" id="PTHR43586:SF8">
    <property type="entry name" value="CYSTEINE DESULFURASE 1, CHLOROPLASTIC"/>
    <property type="match status" value="1"/>
</dbReference>
<evidence type="ECO:0000313" key="11">
    <source>
        <dbReference type="Proteomes" id="UP000000393"/>
    </source>
</evidence>
<dbReference type="GO" id="GO:0030170">
    <property type="term" value="F:pyridoxal phosphate binding"/>
    <property type="evidence" value="ECO:0007669"/>
    <property type="project" value="UniProtKB-UniRule"/>
</dbReference>
<dbReference type="HOGENOM" id="CLU_003433_2_5_6"/>
<evidence type="ECO:0000313" key="10">
    <source>
        <dbReference type="EMBL" id="ADJ27603.1"/>
    </source>
</evidence>
<dbReference type="AlphaFoldDB" id="D8KB69"/>
<dbReference type="Proteomes" id="UP000000393">
    <property type="component" value="Chromosome"/>
</dbReference>
<dbReference type="PROSITE" id="PS00595">
    <property type="entry name" value="AA_TRANSFER_CLASS_5"/>
    <property type="match status" value="1"/>
</dbReference>
<dbReference type="STRING" id="105559.Nwat_0647"/>
<evidence type="ECO:0000259" key="9">
    <source>
        <dbReference type="Pfam" id="PF00266"/>
    </source>
</evidence>
<dbReference type="OrthoDB" id="9808002at2"/>
<dbReference type="InterPro" id="IPR020578">
    <property type="entry name" value="Aminotrans_V_PyrdxlP_BS"/>
</dbReference>
<dbReference type="GO" id="GO:0031071">
    <property type="term" value="F:cysteine desulfurase activity"/>
    <property type="evidence" value="ECO:0007669"/>
    <property type="project" value="UniProtKB-UniRule"/>
</dbReference>
<dbReference type="InterPro" id="IPR015421">
    <property type="entry name" value="PyrdxlP-dep_Trfase_major"/>
</dbReference>
<organism evidence="10 11">
    <name type="scientific">Nitrosococcus watsoni (strain C-113)</name>
    <dbReference type="NCBI Taxonomy" id="105559"/>
    <lineage>
        <taxon>Bacteria</taxon>
        <taxon>Pseudomonadati</taxon>
        <taxon>Pseudomonadota</taxon>
        <taxon>Gammaproteobacteria</taxon>
        <taxon>Chromatiales</taxon>
        <taxon>Chromatiaceae</taxon>
        <taxon>Nitrosococcus</taxon>
    </lineage>
</organism>
<comment type="catalytic activity">
    <reaction evidence="6 8">
        <text>(sulfur carrier)-H + L-cysteine = (sulfur carrier)-SH + L-alanine</text>
        <dbReference type="Rhea" id="RHEA:43892"/>
        <dbReference type="Rhea" id="RHEA-COMP:14737"/>
        <dbReference type="Rhea" id="RHEA-COMP:14739"/>
        <dbReference type="ChEBI" id="CHEBI:29917"/>
        <dbReference type="ChEBI" id="CHEBI:35235"/>
        <dbReference type="ChEBI" id="CHEBI:57972"/>
        <dbReference type="ChEBI" id="CHEBI:64428"/>
        <dbReference type="EC" id="2.8.1.7"/>
    </reaction>
</comment>
<evidence type="ECO:0000256" key="8">
    <source>
        <dbReference type="RuleBase" id="RU004506"/>
    </source>
</evidence>
<proteinExistence type="inferred from homology"/>
<comment type="cofactor">
    <cofactor evidence="1 7">
        <name>pyridoxal 5'-phosphate</name>
        <dbReference type="ChEBI" id="CHEBI:597326"/>
    </cofactor>
</comment>
<evidence type="ECO:0000256" key="7">
    <source>
        <dbReference type="RuleBase" id="RU004504"/>
    </source>
</evidence>
<dbReference type="EMBL" id="CP002086">
    <property type="protein sequence ID" value="ADJ27603.1"/>
    <property type="molecule type" value="Genomic_DNA"/>
</dbReference>
<keyword evidence="4 8" id="KW-0808">Transferase</keyword>
<protein>
    <recommendedName>
        <fullName evidence="3 8">Cysteine desulfurase</fullName>
        <ecNumber evidence="3 8">2.8.1.7</ecNumber>
    </recommendedName>
</protein>
<dbReference type="InterPro" id="IPR015422">
    <property type="entry name" value="PyrdxlP-dep_Trfase_small"/>
</dbReference>
<feature type="domain" description="Aminotransferase class V" evidence="9">
    <location>
        <begin position="39"/>
        <end position="408"/>
    </location>
</feature>
<comment type="function">
    <text evidence="8">Catalyzes the removal of elemental sulfur and selenium atoms from L-cysteine, L-cystine, L-selenocysteine, and L-selenocystine to produce L-alanine.</text>
</comment>
<dbReference type="InterPro" id="IPR015424">
    <property type="entry name" value="PyrdxlP-dep_Trfase"/>
</dbReference>
<dbReference type="eggNOG" id="COG0520">
    <property type="taxonomic scope" value="Bacteria"/>
</dbReference>
<dbReference type="Gene3D" id="3.90.1150.10">
    <property type="entry name" value="Aspartate Aminotransferase, domain 1"/>
    <property type="match status" value="1"/>
</dbReference>
<dbReference type="KEGG" id="nwa:Nwat_0647"/>
<dbReference type="NCBIfam" id="TIGR01979">
    <property type="entry name" value="sufS"/>
    <property type="match status" value="1"/>
</dbReference>
<evidence type="ECO:0000256" key="1">
    <source>
        <dbReference type="ARBA" id="ARBA00001933"/>
    </source>
</evidence>
<evidence type="ECO:0000256" key="4">
    <source>
        <dbReference type="ARBA" id="ARBA00022679"/>
    </source>
</evidence>
<reference evidence="10 11" key="1">
    <citation type="submission" date="2010-06" db="EMBL/GenBank/DDBJ databases">
        <title>Complete sequence of chromosome of Nitrosococcus watsoni C-113.</title>
        <authorList>
            <consortium name="US DOE Joint Genome Institute"/>
            <person name="Lucas S."/>
            <person name="Copeland A."/>
            <person name="Lapidus A."/>
            <person name="Cheng J.-F."/>
            <person name="Bruce D."/>
            <person name="Goodwin L."/>
            <person name="Pitluck S."/>
            <person name="Malfatti S.A."/>
            <person name="Chain P.S.G."/>
            <person name="Land M."/>
            <person name="Hauser L."/>
            <person name="Kyrpides N."/>
            <person name="Ivanova N."/>
            <person name="Cambell M.A."/>
            <person name="Heidelberg J.F."/>
            <person name="Klotz M.G."/>
            <person name="Woyke T."/>
        </authorList>
    </citation>
    <scope>NUCLEOTIDE SEQUENCE [LARGE SCALE GENOMIC DNA]</scope>
    <source>
        <strain evidence="10 11">C-113</strain>
    </source>
</reference>
<dbReference type="CDD" id="cd06453">
    <property type="entry name" value="SufS_like"/>
    <property type="match status" value="1"/>
</dbReference>
<accession>D8KB69</accession>
<comment type="similarity">
    <text evidence="2 8">Belongs to the class-V pyridoxal-phosphate-dependent aminotransferase family. Csd subfamily.</text>
</comment>
<dbReference type="Pfam" id="PF00266">
    <property type="entry name" value="Aminotran_5"/>
    <property type="match status" value="1"/>
</dbReference>
<keyword evidence="11" id="KW-1185">Reference proteome</keyword>
<dbReference type="InterPro" id="IPR010970">
    <property type="entry name" value="Cys_dSase_SufS"/>
</dbReference>
<keyword evidence="5 8" id="KW-0663">Pyridoxal phosphate</keyword>
<dbReference type="SUPFAM" id="SSF53383">
    <property type="entry name" value="PLP-dependent transferases"/>
    <property type="match status" value="1"/>
</dbReference>
<gene>
    <name evidence="10" type="ordered locus">Nwat_0647</name>
</gene>
<name>D8KB69_NITWC</name>
<evidence type="ECO:0000256" key="5">
    <source>
        <dbReference type="ARBA" id="ARBA00022898"/>
    </source>
</evidence>
<evidence type="ECO:0000256" key="3">
    <source>
        <dbReference type="ARBA" id="ARBA00012239"/>
    </source>
</evidence>
<dbReference type="GO" id="GO:0006534">
    <property type="term" value="P:cysteine metabolic process"/>
    <property type="evidence" value="ECO:0007669"/>
    <property type="project" value="UniProtKB-UniRule"/>
</dbReference>
<dbReference type="InterPro" id="IPR000192">
    <property type="entry name" value="Aminotrans_V_dom"/>
</dbReference>
<dbReference type="Gene3D" id="3.40.640.10">
    <property type="entry name" value="Type I PLP-dependent aspartate aminotransferase-like (Major domain)"/>
    <property type="match status" value="1"/>
</dbReference>
<dbReference type="PANTHER" id="PTHR43586">
    <property type="entry name" value="CYSTEINE DESULFURASE"/>
    <property type="match status" value="1"/>
</dbReference>
<dbReference type="EC" id="2.8.1.7" evidence="3 8"/>
<evidence type="ECO:0000256" key="6">
    <source>
        <dbReference type="ARBA" id="ARBA00050776"/>
    </source>
</evidence>
<evidence type="ECO:0000256" key="2">
    <source>
        <dbReference type="ARBA" id="ARBA00010447"/>
    </source>
</evidence>
<dbReference type="RefSeq" id="WP_013219708.1">
    <property type="nucleotide sequence ID" value="NC_014315.1"/>
</dbReference>
<sequence length="420" mass="46175">MTIANMAAEAPIVSVPFEIERVRADFPVLRQEVHGKPLVYLDNAATMQKPRQVTEAIDHYYRWDNANIHRAVHQLSERATQAYEAARNKVQHFINAAQREEIVFVRGTTEAINLVAQSFGRSRLQAGDEILLSHMEHHSNIVPWQLLCEQTGAVLKVVPIDDSGELLLDEYERYLSPRTRLVAMVHASNVLGTINPAQKIIELAHARGIPVLLDGAQTVPHMPVDVQELGCDFYVFSAHKMVGPTGIGALYGRREWLEAMPPYQGGGDMILSVSFDKTLYSDLPYKFEAGTPHIAGAIGLGAAVDYLEALGMGNVAAYEQELLNYGIEILAQIPGLRFIGTAQEKVGVLSFVLEGVHPHDIGTILDHEGIAIRTGHHCAQPVMERFNIPATARASLAFYNTKAEIDVLAAGIKRVGELLG</sequence>